<proteinExistence type="predicted"/>
<keyword evidence="2" id="KW-1185">Reference proteome</keyword>
<organism evidence="1 2">
    <name type="scientific">Nonomuraea polychroma</name>
    <dbReference type="NCBI Taxonomy" id="46176"/>
    <lineage>
        <taxon>Bacteria</taxon>
        <taxon>Bacillati</taxon>
        <taxon>Actinomycetota</taxon>
        <taxon>Actinomycetes</taxon>
        <taxon>Streptosporangiales</taxon>
        <taxon>Streptosporangiaceae</taxon>
        <taxon>Nonomuraea</taxon>
    </lineage>
</organism>
<dbReference type="AlphaFoldDB" id="A0A438M7S3"/>
<gene>
    <name evidence="1" type="ORF">EDD27_4342</name>
</gene>
<protein>
    <submittedName>
        <fullName evidence="1">Uncharacterized protein</fullName>
    </submittedName>
</protein>
<reference evidence="1 2" key="1">
    <citation type="submission" date="2019-01" db="EMBL/GenBank/DDBJ databases">
        <title>Sequencing the genomes of 1000 actinobacteria strains.</title>
        <authorList>
            <person name="Klenk H.-P."/>
        </authorList>
    </citation>
    <scope>NUCLEOTIDE SEQUENCE [LARGE SCALE GENOMIC DNA]</scope>
    <source>
        <strain evidence="1 2">DSM 43925</strain>
    </source>
</reference>
<evidence type="ECO:0000313" key="1">
    <source>
        <dbReference type="EMBL" id="RVX41774.1"/>
    </source>
</evidence>
<accession>A0A438M7S3</accession>
<sequence length="34" mass="3579">MIRQGILASILADPRSAVSPPPMVSVRGTLNETT</sequence>
<name>A0A438M7S3_9ACTN</name>
<comment type="caution">
    <text evidence="1">The sequence shown here is derived from an EMBL/GenBank/DDBJ whole genome shotgun (WGS) entry which is preliminary data.</text>
</comment>
<dbReference type="Proteomes" id="UP000284824">
    <property type="component" value="Unassembled WGS sequence"/>
</dbReference>
<dbReference type="EMBL" id="SAUN01000001">
    <property type="protein sequence ID" value="RVX41774.1"/>
    <property type="molecule type" value="Genomic_DNA"/>
</dbReference>
<evidence type="ECO:0000313" key="2">
    <source>
        <dbReference type="Proteomes" id="UP000284824"/>
    </source>
</evidence>